<evidence type="ECO:0000313" key="4">
    <source>
        <dbReference type="Proteomes" id="UP000422108"/>
    </source>
</evidence>
<gene>
    <name evidence="3" type="ORF">DSCOOX_35880</name>
</gene>
<protein>
    <recommendedName>
        <fullName evidence="2">Novel STAND NTPase 1 domain-containing protein</fullName>
    </recommendedName>
</protein>
<keyword evidence="1" id="KW-1133">Transmembrane helix</keyword>
<evidence type="ECO:0000259" key="2">
    <source>
        <dbReference type="Pfam" id="PF20703"/>
    </source>
</evidence>
<organism evidence="3 4">
    <name type="scientific">Desulfosarcina ovata subsp. ovata</name>
    <dbReference type="NCBI Taxonomy" id="2752305"/>
    <lineage>
        <taxon>Bacteria</taxon>
        <taxon>Pseudomonadati</taxon>
        <taxon>Thermodesulfobacteriota</taxon>
        <taxon>Desulfobacteria</taxon>
        <taxon>Desulfobacterales</taxon>
        <taxon>Desulfosarcinaceae</taxon>
        <taxon>Desulfosarcina</taxon>
    </lineage>
</organism>
<proteinExistence type="predicted"/>
<accession>A0A5K8AD37</accession>
<dbReference type="EMBL" id="AP021879">
    <property type="protein sequence ID" value="BBO90408.1"/>
    <property type="molecule type" value="Genomic_DNA"/>
</dbReference>
<dbReference type="AlphaFoldDB" id="A0A5K8AD37"/>
<keyword evidence="4" id="KW-1185">Reference proteome</keyword>
<feature type="transmembrane region" description="Helical" evidence="1">
    <location>
        <begin position="300"/>
        <end position="318"/>
    </location>
</feature>
<sequence>MHNAIDYKQNILLVFDQFEELFTYPQGVGEVAESLAELLYNRIPKSFQRMLRLKQRKSPDLLTDEQWEFIQKPLNLKLVFSIRSDKMSLLDGLSTQIPNIFRYCYELKPLTRKQAEMAIIEPAKKQGVFNSASFDYDPGTLEAILNFLTQKDQRPIESFQLQILCQYIEENVVIKNNNALVKLSEVGDLAEIYRNYYGFSINKLGSKEEQKLAKIFIEEGLIFDEEQRRISMYEGQIYRDFDINDDLLGKLVDTHLIRAEPHSSGGYMYELSHDTLVAPILKQREQRQFEERQGKRRKKIIRFLIIVVIPIFLLLISFDLSSKGGFLESIAQSLFDEKQVQKWFKEIRKRDWDNMIAAVIGIPILVFSLLSPIYIIHEIVSG</sequence>
<keyword evidence="1" id="KW-0812">Transmembrane</keyword>
<keyword evidence="1" id="KW-0472">Membrane</keyword>
<dbReference type="Proteomes" id="UP000422108">
    <property type="component" value="Chromosome"/>
</dbReference>
<reference evidence="3 4" key="1">
    <citation type="submission" date="2019-11" db="EMBL/GenBank/DDBJ databases">
        <title>Comparative genomics of hydrocarbon-degrading Desulfosarcina strains.</title>
        <authorList>
            <person name="Watanabe M."/>
            <person name="Kojima H."/>
            <person name="Fukui M."/>
        </authorList>
    </citation>
    <scope>NUCLEOTIDE SEQUENCE [LARGE SCALE GENOMIC DNA]</scope>
    <source>
        <strain evidence="4">oXyS1</strain>
    </source>
</reference>
<name>A0A5K8AD37_9BACT</name>
<dbReference type="InterPro" id="IPR049052">
    <property type="entry name" value="nSTAND1"/>
</dbReference>
<dbReference type="Pfam" id="PF20703">
    <property type="entry name" value="nSTAND1"/>
    <property type="match status" value="1"/>
</dbReference>
<feature type="transmembrane region" description="Helical" evidence="1">
    <location>
        <begin position="355"/>
        <end position="376"/>
    </location>
</feature>
<feature type="domain" description="Novel STAND NTPase 1" evidence="2">
    <location>
        <begin position="7"/>
        <end position="277"/>
    </location>
</feature>
<evidence type="ECO:0000256" key="1">
    <source>
        <dbReference type="SAM" id="Phobius"/>
    </source>
</evidence>
<evidence type="ECO:0000313" key="3">
    <source>
        <dbReference type="EMBL" id="BBO90408.1"/>
    </source>
</evidence>